<dbReference type="Proteomes" id="UP001066276">
    <property type="component" value="Chromosome 7"/>
</dbReference>
<accession>A0AAV7P477</accession>
<evidence type="ECO:0000313" key="2">
    <source>
        <dbReference type="EMBL" id="KAJ1122986.1"/>
    </source>
</evidence>
<name>A0AAV7P477_PLEWA</name>
<dbReference type="EMBL" id="JANPWB010000011">
    <property type="protein sequence ID" value="KAJ1122986.1"/>
    <property type="molecule type" value="Genomic_DNA"/>
</dbReference>
<evidence type="ECO:0000313" key="3">
    <source>
        <dbReference type="Proteomes" id="UP001066276"/>
    </source>
</evidence>
<keyword evidence="3" id="KW-1185">Reference proteome</keyword>
<feature type="region of interest" description="Disordered" evidence="1">
    <location>
        <begin position="143"/>
        <end position="199"/>
    </location>
</feature>
<evidence type="ECO:0000256" key="1">
    <source>
        <dbReference type="SAM" id="MobiDB-lite"/>
    </source>
</evidence>
<feature type="region of interest" description="Disordered" evidence="1">
    <location>
        <begin position="1"/>
        <end position="42"/>
    </location>
</feature>
<protein>
    <submittedName>
        <fullName evidence="2">Uncharacterized protein</fullName>
    </submittedName>
</protein>
<reference evidence="2" key="1">
    <citation type="journal article" date="2022" name="bioRxiv">
        <title>Sequencing and chromosome-scale assembly of the giantPleurodeles waltlgenome.</title>
        <authorList>
            <person name="Brown T."/>
            <person name="Elewa A."/>
            <person name="Iarovenko S."/>
            <person name="Subramanian E."/>
            <person name="Araus A.J."/>
            <person name="Petzold A."/>
            <person name="Susuki M."/>
            <person name="Suzuki K.-i.T."/>
            <person name="Hayashi T."/>
            <person name="Toyoda A."/>
            <person name="Oliveira C."/>
            <person name="Osipova E."/>
            <person name="Leigh N.D."/>
            <person name="Simon A."/>
            <person name="Yun M.H."/>
        </authorList>
    </citation>
    <scope>NUCLEOTIDE SEQUENCE</scope>
    <source>
        <strain evidence="2">20211129_DDA</strain>
        <tissue evidence="2">Liver</tissue>
    </source>
</reference>
<organism evidence="2 3">
    <name type="scientific">Pleurodeles waltl</name>
    <name type="common">Iberian ribbed newt</name>
    <dbReference type="NCBI Taxonomy" id="8319"/>
    <lineage>
        <taxon>Eukaryota</taxon>
        <taxon>Metazoa</taxon>
        <taxon>Chordata</taxon>
        <taxon>Craniata</taxon>
        <taxon>Vertebrata</taxon>
        <taxon>Euteleostomi</taxon>
        <taxon>Amphibia</taxon>
        <taxon>Batrachia</taxon>
        <taxon>Caudata</taxon>
        <taxon>Salamandroidea</taxon>
        <taxon>Salamandridae</taxon>
        <taxon>Pleurodelinae</taxon>
        <taxon>Pleurodeles</taxon>
    </lineage>
</organism>
<dbReference type="AlphaFoldDB" id="A0AAV7P477"/>
<sequence>MGSLPAAERQGSQLRAHRTVQGNSTERWHPTGRYPPNDKRWTPVAYRASGPGGAADLLPCTWGDLRSRFKSLQDLDEDESRWTGRPKLPLFSRGGPQSRITVLWVGLAGSRSSPALSSGQSALKSRYGNAKYLSSSLLTPRLSLSQEPTNSSRLPLTEVPTVARGSHRSSGLSLSQARSLSEAPTAAQGSHCPRLPPQVEAPTVPGYHCTRLPPQLEALAVPGFYRSSRLPLSEDPSAARGSHCPRLPPQLQALGVPGFHRSSRLPLSEAPTAAPGSHRTALYLVLLSAIMAHYGETSEAFYYDDPKEYFEHDLVYALDSGVQHTVNKALGQAIWPIKQHLMGFSECQGWIPPSLPLTKEDSLPHQKPSDSKVSGARP</sequence>
<feature type="region of interest" description="Disordered" evidence="1">
    <location>
        <begin position="355"/>
        <end position="378"/>
    </location>
</feature>
<gene>
    <name evidence="2" type="ORF">NDU88_001459</name>
</gene>
<comment type="caution">
    <text evidence="2">The sequence shown here is derived from an EMBL/GenBank/DDBJ whole genome shotgun (WGS) entry which is preliminary data.</text>
</comment>
<feature type="compositionally biased region" description="Basic and acidic residues" evidence="1">
    <location>
        <begin position="358"/>
        <end position="370"/>
    </location>
</feature>
<proteinExistence type="predicted"/>